<dbReference type="GO" id="GO:0016616">
    <property type="term" value="F:oxidoreductase activity, acting on the CH-OH group of donors, NAD or NADP as acceptor"/>
    <property type="evidence" value="ECO:0007669"/>
    <property type="project" value="TreeGrafter"/>
</dbReference>
<dbReference type="PRINTS" id="PR00081">
    <property type="entry name" value="GDHRDH"/>
</dbReference>
<dbReference type="CDD" id="cd05233">
    <property type="entry name" value="SDR_c"/>
    <property type="match status" value="1"/>
</dbReference>
<name>A0A3M8AMK5_9MICO</name>
<reference evidence="5 6" key="1">
    <citation type="submission" date="2018-10" db="EMBL/GenBank/DDBJ databases">
        <title>Isolation, diversity and antibacterial activity of antinobacteria from the wheat rhizosphere soil.</title>
        <authorList>
            <person name="Sun T."/>
        </authorList>
    </citation>
    <scope>NUCLEOTIDE SEQUENCE [LARGE SCALE GENOMIC DNA]</scope>
    <source>
        <strain evidence="5 6">SJ-23</strain>
    </source>
</reference>
<dbReference type="PANTHER" id="PTHR42760">
    <property type="entry name" value="SHORT-CHAIN DEHYDROGENASES/REDUCTASES FAMILY MEMBER"/>
    <property type="match status" value="1"/>
</dbReference>
<dbReference type="PRINTS" id="PR00080">
    <property type="entry name" value="SDRFAMILY"/>
</dbReference>
<feature type="region of interest" description="Disordered" evidence="4">
    <location>
        <begin position="1"/>
        <end position="41"/>
    </location>
</feature>
<dbReference type="SUPFAM" id="SSF51735">
    <property type="entry name" value="NAD(P)-binding Rossmann-fold domains"/>
    <property type="match status" value="1"/>
</dbReference>
<dbReference type="OrthoDB" id="9804774at2"/>
<evidence type="ECO:0000313" key="6">
    <source>
        <dbReference type="Proteomes" id="UP000275048"/>
    </source>
</evidence>
<evidence type="ECO:0000256" key="3">
    <source>
        <dbReference type="RuleBase" id="RU000363"/>
    </source>
</evidence>
<dbReference type="AlphaFoldDB" id="A0A3M8AMK5"/>
<proteinExistence type="inferred from homology"/>
<dbReference type="Pfam" id="PF00106">
    <property type="entry name" value="adh_short"/>
    <property type="match status" value="1"/>
</dbReference>
<keyword evidence="2" id="KW-0560">Oxidoreductase</keyword>
<evidence type="ECO:0000256" key="4">
    <source>
        <dbReference type="SAM" id="MobiDB-lite"/>
    </source>
</evidence>
<sequence length="308" mass="30981">MPNAPAQKSCEAESAVPIGPKPATNAMSIAPANRGPPTSASARVGGGRYRVPGGVHMELQGGTAIVTGAGGGLGRALAEGFARAGLDIVIADVDAEGARATARLVRASGVSARTVVGDVRRPSDAARIITAAEAGDSPDADGGPLVLVNNAGGWSPDAQYPEAPPDEWAATLDLDLHAPMLLTQLALPSMRRRGAGAVINIASSAALGDSAYGSPEYAAAKAGLIRFTTASRGLGTAHGVRVMCIVPGWIGLDRAVAEWSSLSADERAAVPPLIPPADVAELALTLARSGHAGAVVELRGGRPPIERA</sequence>
<evidence type="ECO:0000256" key="1">
    <source>
        <dbReference type="ARBA" id="ARBA00006484"/>
    </source>
</evidence>
<protein>
    <submittedName>
        <fullName evidence="5">SDR family NAD(P)-dependent oxidoreductase</fullName>
    </submittedName>
</protein>
<comment type="caution">
    <text evidence="5">The sequence shown here is derived from an EMBL/GenBank/DDBJ whole genome shotgun (WGS) entry which is preliminary data.</text>
</comment>
<accession>A0A3M8AMK5</accession>
<keyword evidence="6" id="KW-1185">Reference proteome</keyword>
<dbReference type="InterPro" id="IPR002347">
    <property type="entry name" value="SDR_fam"/>
</dbReference>
<dbReference type="EMBL" id="RHHB01000002">
    <property type="protein sequence ID" value="RNB51867.1"/>
    <property type="molecule type" value="Genomic_DNA"/>
</dbReference>
<organism evidence="5 6">
    <name type="scientific">Agromyces tardus</name>
    <dbReference type="NCBI Taxonomy" id="2583849"/>
    <lineage>
        <taxon>Bacteria</taxon>
        <taxon>Bacillati</taxon>
        <taxon>Actinomycetota</taxon>
        <taxon>Actinomycetes</taxon>
        <taxon>Micrococcales</taxon>
        <taxon>Microbacteriaceae</taxon>
        <taxon>Agromyces</taxon>
    </lineage>
</organism>
<gene>
    <name evidence="5" type="ORF">EDM22_02670</name>
</gene>
<dbReference type="InterPro" id="IPR036291">
    <property type="entry name" value="NAD(P)-bd_dom_sf"/>
</dbReference>
<dbReference type="PANTHER" id="PTHR42760:SF133">
    <property type="entry name" value="3-OXOACYL-[ACYL-CARRIER-PROTEIN] REDUCTASE"/>
    <property type="match status" value="1"/>
</dbReference>
<evidence type="ECO:0000313" key="5">
    <source>
        <dbReference type="EMBL" id="RNB51867.1"/>
    </source>
</evidence>
<comment type="similarity">
    <text evidence="1 3">Belongs to the short-chain dehydrogenases/reductases (SDR) family.</text>
</comment>
<evidence type="ECO:0000256" key="2">
    <source>
        <dbReference type="ARBA" id="ARBA00023002"/>
    </source>
</evidence>
<dbReference type="Proteomes" id="UP000275048">
    <property type="component" value="Unassembled WGS sequence"/>
</dbReference>
<dbReference type="Gene3D" id="3.40.50.720">
    <property type="entry name" value="NAD(P)-binding Rossmann-like Domain"/>
    <property type="match status" value="1"/>
</dbReference>